<feature type="region of interest" description="Disordered" evidence="1">
    <location>
        <begin position="253"/>
        <end position="282"/>
    </location>
</feature>
<keyword evidence="3" id="KW-1185">Reference proteome</keyword>
<dbReference type="OrthoDB" id="266825at2759"/>
<dbReference type="VEuPathDB" id="TriTrypDB:LmxM.31.3550"/>
<dbReference type="AlphaFoldDB" id="E9B3D5"/>
<dbReference type="Proteomes" id="UP000007259">
    <property type="component" value="Chromosome 31"/>
</dbReference>
<evidence type="ECO:0000313" key="3">
    <source>
        <dbReference type="Proteomes" id="UP000007259"/>
    </source>
</evidence>
<feature type="region of interest" description="Disordered" evidence="1">
    <location>
        <begin position="74"/>
        <end position="113"/>
    </location>
</feature>
<evidence type="ECO:0000313" key="2">
    <source>
        <dbReference type="EMBL" id="CBZ29752.1"/>
    </source>
</evidence>
<feature type="compositionally biased region" description="Low complexity" evidence="1">
    <location>
        <begin position="93"/>
        <end position="103"/>
    </location>
</feature>
<dbReference type="EMBL" id="FR799584">
    <property type="protein sequence ID" value="CBZ29752.1"/>
    <property type="molecule type" value="Genomic_DNA"/>
</dbReference>
<sequence>MLSTDTLLQFLDVLQCYSTEEAACHDPMMLVGGAGATVTEMSEGLLRWLHSKVAANLRRELLLDDSGRATCSKRYTASSRKPMGPKSGSTVCDTAPATTPDAASQPGSTLAGPREDDCLRARAAASSAALAVLSVALWPLVQDPQTAISTAGDPPETSAVCQIERVCAVLLRLVTSNLDGCHGVRAAHESVPSPSLTSASAVRSHLAASLRKWMQYFLLFFTDWLHLLRSSIPSASDISTKQKKAAAAAAALHHQTTKPTAEAVRDGDLQKPPRGPLTLLPDPLRGCPADLARHPLHYYAQALQRAVAIIENGCGTAPKHGSEGDDDELWATSQSGAELHRCGSHASPCVSAKRRRDAPIGDRVAARRRYVEASSRSSGSDSSVTCSPTESPPLFCAFLPQRRRRAPAKRLPKRHALDCSGGLADDHMPLVELAERLRARTLL</sequence>
<dbReference type="PhylomeDB" id="E9B3D5"/>
<protein>
    <submittedName>
        <fullName evidence="2">Uncharacterized protein</fullName>
    </submittedName>
</protein>
<evidence type="ECO:0000256" key="1">
    <source>
        <dbReference type="SAM" id="MobiDB-lite"/>
    </source>
</evidence>
<accession>E9B3D5</accession>
<gene>
    <name evidence="2" type="ORF">LMXM_31_3550</name>
</gene>
<reference evidence="2 3" key="1">
    <citation type="journal article" date="2011" name="Genome Res.">
        <title>Chromosome and gene copy number variation allow major structural change between species and strains of Leishmania.</title>
        <authorList>
            <person name="Rogers M.B."/>
            <person name="Hilley J.D."/>
            <person name="Dickens N.J."/>
            <person name="Wilkes J."/>
            <person name="Bates P.A."/>
            <person name="Depledge D.P."/>
            <person name="Harris D."/>
            <person name="Her Y."/>
            <person name="Herzyk P."/>
            <person name="Imamura H."/>
            <person name="Otto T.D."/>
            <person name="Sanders M."/>
            <person name="Seeger K."/>
            <person name="Dujardin J.C."/>
            <person name="Berriman M."/>
            <person name="Smith D.F."/>
            <person name="Hertz-Fowler C."/>
            <person name="Mottram J.C."/>
        </authorList>
    </citation>
    <scope>NUCLEOTIDE SEQUENCE [LARGE SCALE GENOMIC DNA]</scope>
    <source>
        <strain evidence="2 3">MHOM/GT/2001/U1103</strain>
    </source>
</reference>
<name>E9B3D5_LEIMU</name>
<dbReference type="GeneID" id="13453386"/>
<organism evidence="2 3">
    <name type="scientific">Leishmania mexicana (strain MHOM/GT/2001/U1103)</name>
    <dbReference type="NCBI Taxonomy" id="929439"/>
    <lineage>
        <taxon>Eukaryota</taxon>
        <taxon>Discoba</taxon>
        <taxon>Euglenozoa</taxon>
        <taxon>Kinetoplastea</taxon>
        <taxon>Metakinetoplastina</taxon>
        <taxon>Trypanosomatida</taxon>
        <taxon>Trypanosomatidae</taxon>
        <taxon>Leishmaniinae</taxon>
        <taxon>Leishmania</taxon>
    </lineage>
</organism>
<dbReference type="RefSeq" id="XP_003878203.1">
    <property type="nucleotide sequence ID" value="XM_003878154.1"/>
</dbReference>
<proteinExistence type="predicted"/>
<dbReference type="OMA" id="RHPLHYY"/>
<dbReference type="KEGG" id="lmi:LMXM_31_3550"/>